<dbReference type="Proteomes" id="UP001487740">
    <property type="component" value="Unassembled WGS sequence"/>
</dbReference>
<evidence type="ECO:0008006" key="3">
    <source>
        <dbReference type="Google" id="ProtNLM"/>
    </source>
</evidence>
<sequence>MVMVVVVGRAKHQPHLLALSVAVTVAPPRLGPAAGGLVDIRYMLKHRTIGVKCCVTRQRAVSRLHAKQEPSTAA</sequence>
<organism evidence="1 2">
    <name type="scientific">Scylla paramamosain</name>
    <name type="common">Mud crab</name>
    <dbReference type="NCBI Taxonomy" id="85552"/>
    <lineage>
        <taxon>Eukaryota</taxon>
        <taxon>Metazoa</taxon>
        <taxon>Ecdysozoa</taxon>
        <taxon>Arthropoda</taxon>
        <taxon>Crustacea</taxon>
        <taxon>Multicrustacea</taxon>
        <taxon>Malacostraca</taxon>
        <taxon>Eumalacostraca</taxon>
        <taxon>Eucarida</taxon>
        <taxon>Decapoda</taxon>
        <taxon>Pleocyemata</taxon>
        <taxon>Brachyura</taxon>
        <taxon>Eubrachyura</taxon>
        <taxon>Portunoidea</taxon>
        <taxon>Portunidae</taxon>
        <taxon>Portuninae</taxon>
        <taxon>Scylla</taxon>
    </lineage>
</organism>
<evidence type="ECO:0000313" key="1">
    <source>
        <dbReference type="EMBL" id="KAK8381753.1"/>
    </source>
</evidence>
<evidence type="ECO:0000313" key="2">
    <source>
        <dbReference type="Proteomes" id="UP001487740"/>
    </source>
</evidence>
<keyword evidence="2" id="KW-1185">Reference proteome</keyword>
<dbReference type="EMBL" id="JARAKH010000039">
    <property type="protein sequence ID" value="KAK8381753.1"/>
    <property type="molecule type" value="Genomic_DNA"/>
</dbReference>
<comment type="caution">
    <text evidence="1">The sequence shown here is derived from an EMBL/GenBank/DDBJ whole genome shotgun (WGS) entry which is preliminary data.</text>
</comment>
<proteinExistence type="predicted"/>
<accession>A0AAW0T3D6</accession>
<protein>
    <recommendedName>
        <fullName evidence="3">Secreted protein</fullName>
    </recommendedName>
</protein>
<reference evidence="1 2" key="1">
    <citation type="submission" date="2023-03" db="EMBL/GenBank/DDBJ databases">
        <title>High-quality genome of Scylla paramamosain provides insights in environmental adaptation.</title>
        <authorList>
            <person name="Zhang L."/>
        </authorList>
    </citation>
    <scope>NUCLEOTIDE SEQUENCE [LARGE SCALE GENOMIC DNA]</scope>
    <source>
        <strain evidence="1">LZ_2023a</strain>
        <tissue evidence="1">Muscle</tissue>
    </source>
</reference>
<name>A0AAW0T3D6_SCYPA</name>
<dbReference type="AlphaFoldDB" id="A0AAW0T3D6"/>
<gene>
    <name evidence="1" type="ORF">O3P69_015062</name>
</gene>